<evidence type="ECO:0000259" key="12">
    <source>
        <dbReference type="Pfam" id="PF01266"/>
    </source>
</evidence>
<comment type="subcellular location">
    <subcellularLocation>
        <location evidence="2">Mitochondrion</location>
    </subcellularLocation>
</comment>
<evidence type="ECO:0000256" key="1">
    <source>
        <dbReference type="ARBA" id="ARBA00001974"/>
    </source>
</evidence>
<evidence type="ECO:0000256" key="6">
    <source>
        <dbReference type="ARBA" id="ARBA00022630"/>
    </source>
</evidence>
<keyword evidence="9 11" id="KW-0560">Oxidoreductase</keyword>
<name>A0A388ME46_CHABU</name>
<dbReference type="PROSITE" id="PS00977">
    <property type="entry name" value="FAD_G3PDH_1"/>
    <property type="match status" value="1"/>
</dbReference>
<dbReference type="SUPFAM" id="SSF51905">
    <property type="entry name" value="FAD/NAD(P)-binding domain"/>
    <property type="match status" value="1"/>
</dbReference>
<organism evidence="14 15">
    <name type="scientific">Chara braunii</name>
    <name type="common">Braun's stonewort</name>
    <dbReference type="NCBI Taxonomy" id="69332"/>
    <lineage>
        <taxon>Eukaryota</taxon>
        <taxon>Viridiplantae</taxon>
        <taxon>Streptophyta</taxon>
        <taxon>Charophyceae</taxon>
        <taxon>Charales</taxon>
        <taxon>Characeae</taxon>
        <taxon>Chara</taxon>
    </lineage>
</organism>
<dbReference type="STRING" id="69332.A0A388ME46"/>
<evidence type="ECO:0000313" key="15">
    <source>
        <dbReference type="Proteomes" id="UP000265515"/>
    </source>
</evidence>
<dbReference type="PRINTS" id="PR01001">
    <property type="entry name" value="FADG3PDH"/>
</dbReference>
<evidence type="ECO:0000256" key="3">
    <source>
        <dbReference type="ARBA" id="ARBA00005157"/>
    </source>
</evidence>
<comment type="caution">
    <text evidence="14">The sequence shown here is derived from an EMBL/GenBank/DDBJ whole genome shotgun (WGS) entry which is preliminary data.</text>
</comment>
<evidence type="ECO:0000313" key="14">
    <source>
        <dbReference type="EMBL" id="GBG92749.1"/>
    </source>
</evidence>
<comment type="similarity">
    <text evidence="4 11">Belongs to the FAD-dependent glycerol-3-phosphate dehydrogenase family.</text>
</comment>
<evidence type="ECO:0000256" key="4">
    <source>
        <dbReference type="ARBA" id="ARBA00007330"/>
    </source>
</evidence>
<comment type="cofactor">
    <cofactor evidence="1 11">
        <name>FAD</name>
        <dbReference type="ChEBI" id="CHEBI:57692"/>
    </cofactor>
</comment>
<dbReference type="OrthoDB" id="264015at2759"/>
<gene>
    <name evidence="14" type="ORF">CBR_g56910</name>
</gene>
<comment type="catalytic activity">
    <reaction evidence="11">
        <text>a quinone + sn-glycerol 3-phosphate = dihydroxyacetone phosphate + a quinol</text>
        <dbReference type="Rhea" id="RHEA:18977"/>
        <dbReference type="ChEBI" id="CHEBI:24646"/>
        <dbReference type="ChEBI" id="CHEBI:57597"/>
        <dbReference type="ChEBI" id="CHEBI:57642"/>
        <dbReference type="ChEBI" id="CHEBI:132124"/>
        <dbReference type="EC" id="1.1.5.3"/>
    </reaction>
</comment>
<evidence type="ECO:0000256" key="11">
    <source>
        <dbReference type="RuleBase" id="RU361217"/>
    </source>
</evidence>
<dbReference type="Gene3D" id="3.30.9.10">
    <property type="entry name" value="D-Amino Acid Oxidase, subunit A, domain 2"/>
    <property type="match status" value="1"/>
</dbReference>
<accession>A0A388ME46</accession>
<dbReference type="InterPro" id="IPR006076">
    <property type="entry name" value="FAD-dep_OxRdtase"/>
</dbReference>
<dbReference type="GO" id="GO:0005739">
    <property type="term" value="C:mitochondrion"/>
    <property type="evidence" value="ECO:0007669"/>
    <property type="project" value="UniProtKB-SubCell"/>
</dbReference>
<dbReference type="InterPro" id="IPR031656">
    <property type="entry name" value="DAO_C"/>
</dbReference>
<dbReference type="AlphaFoldDB" id="A0A388ME46"/>
<dbReference type="FunFam" id="1.10.8.870:FF:000004">
    <property type="entry name" value="Glycerol-3-phosphate dehydrogenase"/>
    <property type="match status" value="1"/>
</dbReference>
<evidence type="ECO:0000259" key="13">
    <source>
        <dbReference type="Pfam" id="PF16901"/>
    </source>
</evidence>
<dbReference type="PROSITE" id="PS00978">
    <property type="entry name" value="FAD_G3PDH_2"/>
    <property type="match status" value="1"/>
</dbReference>
<dbReference type="InterPro" id="IPR038299">
    <property type="entry name" value="DAO_C_sf"/>
</dbReference>
<dbReference type="InterPro" id="IPR036188">
    <property type="entry name" value="FAD/NAD-bd_sf"/>
</dbReference>
<evidence type="ECO:0000256" key="8">
    <source>
        <dbReference type="ARBA" id="ARBA00022946"/>
    </source>
</evidence>
<protein>
    <recommendedName>
        <fullName evidence="5 11">Glycerol-3-phosphate dehydrogenase</fullName>
        <ecNumber evidence="5 11">1.1.5.3</ecNumber>
    </recommendedName>
</protein>
<dbReference type="Pfam" id="PF16901">
    <property type="entry name" value="DAO_C"/>
    <property type="match status" value="1"/>
</dbReference>
<proteinExistence type="inferred from homology"/>
<dbReference type="PANTHER" id="PTHR11985:SF15">
    <property type="entry name" value="GLYCEROL-3-PHOSPHATE DEHYDROGENASE, MITOCHONDRIAL"/>
    <property type="match status" value="1"/>
</dbReference>
<feature type="domain" description="FAD dependent oxidoreductase" evidence="12">
    <location>
        <begin position="188"/>
        <end position="543"/>
    </location>
</feature>
<keyword evidence="7" id="KW-0274">FAD</keyword>
<keyword evidence="8" id="KW-0809">Transit peptide</keyword>
<comment type="pathway">
    <text evidence="3">Polyol metabolism; glycerol degradation via glycerol kinase pathway; glycerone phosphate from sn-glycerol 3-phosphate (anaerobic route): step 1/1.</text>
</comment>
<dbReference type="EMBL" id="BFEA01001127">
    <property type="protein sequence ID" value="GBG92749.1"/>
    <property type="molecule type" value="Genomic_DNA"/>
</dbReference>
<dbReference type="PANTHER" id="PTHR11985">
    <property type="entry name" value="GLYCEROL-3-PHOSPHATE DEHYDROGENASE"/>
    <property type="match status" value="1"/>
</dbReference>
<keyword evidence="6 11" id="KW-0285">Flavoprotein</keyword>
<dbReference type="Pfam" id="PF01266">
    <property type="entry name" value="DAO"/>
    <property type="match status" value="1"/>
</dbReference>
<dbReference type="InterPro" id="IPR000447">
    <property type="entry name" value="G3P_DH_FAD-dep"/>
</dbReference>
<evidence type="ECO:0000256" key="10">
    <source>
        <dbReference type="ARBA" id="ARBA00023128"/>
    </source>
</evidence>
<dbReference type="GO" id="GO:0006072">
    <property type="term" value="P:glycerol-3-phosphate metabolic process"/>
    <property type="evidence" value="ECO:0007669"/>
    <property type="project" value="UniProtKB-UniRule"/>
</dbReference>
<dbReference type="EC" id="1.1.5.3" evidence="5 11"/>
<reference evidence="14 15" key="1">
    <citation type="journal article" date="2018" name="Cell">
        <title>The Chara Genome: Secondary Complexity and Implications for Plant Terrestrialization.</title>
        <authorList>
            <person name="Nishiyama T."/>
            <person name="Sakayama H."/>
            <person name="Vries J.D."/>
            <person name="Buschmann H."/>
            <person name="Saint-Marcoux D."/>
            <person name="Ullrich K.K."/>
            <person name="Haas F.B."/>
            <person name="Vanderstraeten L."/>
            <person name="Becker D."/>
            <person name="Lang D."/>
            <person name="Vosolsobe S."/>
            <person name="Rombauts S."/>
            <person name="Wilhelmsson P.K.I."/>
            <person name="Janitza P."/>
            <person name="Kern R."/>
            <person name="Heyl A."/>
            <person name="Rumpler F."/>
            <person name="Villalobos L.I.A.C."/>
            <person name="Clay J.M."/>
            <person name="Skokan R."/>
            <person name="Toyoda A."/>
            <person name="Suzuki Y."/>
            <person name="Kagoshima H."/>
            <person name="Schijlen E."/>
            <person name="Tajeshwar N."/>
            <person name="Catarino B."/>
            <person name="Hetherington A.J."/>
            <person name="Saltykova A."/>
            <person name="Bonnot C."/>
            <person name="Breuninger H."/>
            <person name="Symeonidi A."/>
            <person name="Radhakrishnan G.V."/>
            <person name="Van Nieuwerburgh F."/>
            <person name="Deforce D."/>
            <person name="Chang C."/>
            <person name="Karol K.G."/>
            <person name="Hedrich R."/>
            <person name="Ulvskov P."/>
            <person name="Glockner G."/>
            <person name="Delwiche C.F."/>
            <person name="Petrasek J."/>
            <person name="Van de Peer Y."/>
            <person name="Friml J."/>
            <person name="Beilby M."/>
            <person name="Dolan L."/>
            <person name="Kohara Y."/>
            <person name="Sugano S."/>
            <person name="Fujiyama A."/>
            <person name="Delaux P.-M."/>
            <person name="Quint M."/>
            <person name="TheiBen G."/>
            <person name="Hagemann M."/>
            <person name="Harholt J."/>
            <person name="Dunand C."/>
            <person name="Zachgo S."/>
            <person name="Langdale J."/>
            <person name="Maumus F."/>
            <person name="Straeten D.V.D."/>
            <person name="Gould S.B."/>
            <person name="Rensing S.A."/>
        </authorList>
    </citation>
    <scope>NUCLEOTIDE SEQUENCE [LARGE SCALE GENOMIC DNA]</scope>
    <source>
        <strain evidence="14 15">S276</strain>
    </source>
</reference>
<dbReference type="OMA" id="QKWWEAP"/>
<keyword evidence="10" id="KW-0496">Mitochondrion</keyword>
<dbReference type="Gramene" id="GBG92749">
    <property type="protein sequence ID" value="GBG92749"/>
    <property type="gene ID" value="CBR_g56910"/>
</dbReference>
<evidence type="ECO:0000256" key="2">
    <source>
        <dbReference type="ARBA" id="ARBA00004173"/>
    </source>
</evidence>
<evidence type="ECO:0000256" key="5">
    <source>
        <dbReference type="ARBA" id="ARBA00013029"/>
    </source>
</evidence>
<dbReference type="Gene3D" id="3.50.50.60">
    <property type="entry name" value="FAD/NAD(P)-binding domain"/>
    <property type="match status" value="1"/>
</dbReference>
<dbReference type="GO" id="GO:0004368">
    <property type="term" value="F:glycerol-3-phosphate dehydrogenase (quinone) activity"/>
    <property type="evidence" value="ECO:0007669"/>
    <property type="project" value="UniProtKB-EC"/>
</dbReference>
<evidence type="ECO:0000256" key="9">
    <source>
        <dbReference type="ARBA" id="ARBA00023002"/>
    </source>
</evidence>
<keyword evidence="15" id="KW-1185">Reference proteome</keyword>
<feature type="domain" description="Alpha-glycerophosphate oxidase C-terminal" evidence="13">
    <location>
        <begin position="608"/>
        <end position="765"/>
    </location>
</feature>
<dbReference type="Proteomes" id="UP000265515">
    <property type="component" value="Unassembled WGS sequence"/>
</dbReference>
<dbReference type="Gene3D" id="1.10.8.870">
    <property type="entry name" value="Alpha-glycerophosphate oxidase, cap domain"/>
    <property type="match status" value="1"/>
</dbReference>
<evidence type="ECO:0000256" key="7">
    <source>
        <dbReference type="ARBA" id="ARBA00022827"/>
    </source>
</evidence>
<sequence length="781" mass="85262">MSRSRPMPHASSTSVLVAGTIGMNDAADVVVVCTIFVIDRPKSCILIVAGAGAMIDDVGDENVVAFFEVGIAVVVNVVDDAAICRAVVVDDDIVVGVEIAVHVIGEILPGADADNTFVHSSAFGLATAAYVGYYGYERGRPPEYLHKRPVAPSDILPRQNLESRQALLKRTTQLNALRSGSTAEEPFDVLVIGGGATGTGVALDAATRGLKVALVEREDFGAGTSSRSTKSVYGGITYLEKAVKGLSYPYLQLVRDSLRERANLLRNAPHLTYILPYWIPCYSWIDIPYFWIGAKLYDFLAGPSDLPRPSGFLSTRDALSDFPQLATVRRDGKTLKGLVVFYEGRTDDSRLCLNLACTAVLAGAVVVNHSSIVSLQHDKATPDLVKAQVQDHLATNPSDQDFEVYAKVVINATGPFCDSIRQMILKDGGRKDEGARDSEEAIKGYKPLLALSSGTHILLPAHYSPSHASVALWRTKDGRAMFMIPWMGKTIAGTTDTAVSEARRSPKPREEEIALILEAIGDHLSMQVHRDDVSSAWNGVRPLVAAEAENDDQRQASTRALVRDHVVRVDNDRFLTVVGGKLTTYRKMAEDAVDLAVRVGGFPNAKRCATDHLLLAGSYGWDALLFTTLLQNRPVSDDKTMMPNNTQSDHKHVERLQLSIFRRGCKEVSIDREVAEHLARSFGGQAKTVLEIARGENLGERLVSGYPVLEAEVAFSAREEFCQSAVDFIARRSRLAFLDVAAATKALPRIVDILGKEYGWGKRRKREELDAARKFLKTFEA</sequence>